<keyword evidence="1" id="KW-0472">Membrane</keyword>
<dbReference type="EMBL" id="UINC01010299">
    <property type="protein sequence ID" value="SVA45872.1"/>
    <property type="molecule type" value="Genomic_DNA"/>
</dbReference>
<name>A0A381W064_9ZZZZ</name>
<keyword evidence="1" id="KW-1133">Transmembrane helix</keyword>
<reference evidence="2" key="1">
    <citation type="submission" date="2018-05" db="EMBL/GenBank/DDBJ databases">
        <authorList>
            <person name="Lanie J.A."/>
            <person name="Ng W.-L."/>
            <person name="Kazmierczak K.M."/>
            <person name="Andrzejewski T.M."/>
            <person name="Davidsen T.M."/>
            <person name="Wayne K.J."/>
            <person name="Tettelin H."/>
            <person name="Glass J.I."/>
            <person name="Rusch D."/>
            <person name="Podicherti R."/>
            <person name="Tsui H.-C.T."/>
            <person name="Winkler M.E."/>
        </authorList>
    </citation>
    <scope>NUCLEOTIDE SEQUENCE</scope>
</reference>
<protein>
    <submittedName>
        <fullName evidence="2">Uncharacterized protein</fullName>
    </submittedName>
</protein>
<dbReference type="AlphaFoldDB" id="A0A381W064"/>
<organism evidence="2">
    <name type="scientific">marine metagenome</name>
    <dbReference type="NCBI Taxonomy" id="408172"/>
    <lineage>
        <taxon>unclassified sequences</taxon>
        <taxon>metagenomes</taxon>
        <taxon>ecological metagenomes</taxon>
    </lineage>
</organism>
<gene>
    <name evidence="2" type="ORF">METZ01_LOCUS98726</name>
</gene>
<proteinExistence type="predicted"/>
<evidence type="ECO:0000313" key="2">
    <source>
        <dbReference type="EMBL" id="SVA45872.1"/>
    </source>
</evidence>
<evidence type="ECO:0000256" key="1">
    <source>
        <dbReference type="SAM" id="Phobius"/>
    </source>
</evidence>
<keyword evidence="1" id="KW-0812">Transmembrane</keyword>
<sequence length="51" mass="5714">VALLPITLIQANRIPMEYSEQGFSLVEIVFLFLLGALSVWLLSRVIKGLLK</sequence>
<accession>A0A381W064</accession>
<dbReference type="InterPro" id="IPR012902">
    <property type="entry name" value="N_methyl_site"/>
</dbReference>
<feature type="non-terminal residue" evidence="2">
    <location>
        <position position="1"/>
    </location>
</feature>
<feature type="transmembrane region" description="Helical" evidence="1">
    <location>
        <begin position="22"/>
        <end position="42"/>
    </location>
</feature>
<dbReference type="PROSITE" id="PS00409">
    <property type="entry name" value="PROKAR_NTER_METHYL"/>
    <property type="match status" value="1"/>
</dbReference>